<feature type="region of interest" description="Disordered" evidence="1">
    <location>
        <begin position="62"/>
        <end position="81"/>
    </location>
</feature>
<keyword evidence="3" id="KW-1185">Reference proteome</keyword>
<feature type="compositionally biased region" description="Basic and acidic residues" evidence="1">
    <location>
        <begin position="72"/>
        <end position="81"/>
    </location>
</feature>
<feature type="compositionally biased region" description="Basic residues" evidence="1">
    <location>
        <begin position="62"/>
        <end position="71"/>
    </location>
</feature>
<evidence type="ECO:0000256" key="1">
    <source>
        <dbReference type="SAM" id="MobiDB-lite"/>
    </source>
</evidence>
<dbReference type="AlphaFoldDB" id="A0A0L0BTB6"/>
<name>A0A0L0BTB6_LUCCU</name>
<proteinExistence type="predicted"/>
<sequence length="97" mass="11808">MVICKSCFVWCKTEKKRENCLSERNRKYKKLAHKSSRGSQEDEKFVTFFDIEQRIADAEIKQRRRRNKSRQTRNEKVAHSLKIRNSDENFKDFHKNN</sequence>
<protein>
    <submittedName>
        <fullName evidence="2">Uncharacterized protein</fullName>
    </submittedName>
</protein>
<dbReference type="EMBL" id="JRES01001368">
    <property type="protein sequence ID" value="KNC23325.1"/>
    <property type="molecule type" value="Genomic_DNA"/>
</dbReference>
<reference evidence="2 3" key="1">
    <citation type="journal article" date="2015" name="Nat. Commun.">
        <title>Lucilia cuprina genome unlocks parasitic fly biology to underpin future interventions.</title>
        <authorList>
            <person name="Anstead C.A."/>
            <person name="Korhonen P.K."/>
            <person name="Young N.D."/>
            <person name="Hall R.S."/>
            <person name="Jex A.R."/>
            <person name="Murali S.C."/>
            <person name="Hughes D.S."/>
            <person name="Lee S.F."/>
            <person name="Perry T."/>
            <person name="Stroehlein A.J."/>
            <person name="Ansell B.R."/>
            <person name="Breugelmans B."/>
            <person name="Hofmann A."/>
            <person name="Qu J."/>
            <person name="Dugan S."/>
            <person name="Lee S.L."/>
            <person name="Chao H."/>
            <person name="Dinh H."/>
            <person name="Han Y."/>
            <person name="Doddapaneni H.V."/>
            <person name="Worley K.C."/>
            <person name="Muzny D.M."/>
            <person name="Ioannidis P."/>
            <person name="Waterhouse R.M."/>
            <person name="Zdobnov E.M."/>
            <person name="James P.J."/>
            <person name="Bagnall N.H."/>
            <person name="Kotze A.C."/>
            <person name="Gibbs R.A."/>
            <person name="Richards S."/>
            <person name="Batterham P."/>
            <person name="Gasser R.B."/>
        </authorList>
    </citation>
    <scope>NUCLEOTIDE SEQUENCE [LARGE SCALE GENOMIC DNA]</scope>
    <source>
        <strain evidence="2 3">LS</strain>
        <tissue evidence="2">Full body</tissue>
    </source>
</reference>
<evidence type="ECO:0000313" key="2">
    <source>
        <dbReference type="EMBL" id="KNC23325.1"/>
    </source>
</evidence>
<comment type="caution">
    <text evidence="2">The sequence shown here is derived from an EMBL/GenBank/DDBJ whole genome shotgun (WGS) entry which is preliminary data.</text>
</comment>
<organism evidence="2 3">
    <name type="scientific">Lucilia cuprina</name>
    <name type="common">Green bottle fly</name>
    <name type="synonym">Australian sheep blowfly</name>
    <dbReference type="NCBI Taxonomy" id="7375"/>
    <lineage>
        <taxon>Eukaryota</taxon>
        <taxon>Metazoa</taxon>
        <taxon>Ecdysozoa</taxon>
        <taxon>Arthropoda</taxon>
        <taxon>Hexapoda</taxon>
        <taxon>Insecta</taxon>
        <taxon>Pterygota</taxon>
        <taxon>Neoptera</taxon>
        <taxon>Endopterygota</taxon>
        <taxon>Diptera</taxon>
        <taxon>Brachycera</taxon>
        <taxon>Muscomorpha</taxon>
        <taxon>Oestroidea</taxon>
        <taxon>Calliphoridae</taxon>
        <taxon>Luciliinae</taxon>
        <taxon>Lucilia</taxon>
    </lineage>
</organism>
<accession>A0A0L0BTB6</accession>
<dbReference type="Proteomes" id="UP000037069">
    <property type="component" value="Unassembled WGS sequence"/>
</dbReference>
<evidence type="ECO:0000313" key="3">
    <source>
        <dbReference type="Proteomes" id="UP000037069"/>
    </source>
</evidence>
<gene>
    <name evidence="2" type="ORF">FF38_02070</name>
</gene>